<protein>
    <submittedName>
        <fullName evidence="1">Uncharacterized protein</fullName>
    </submittedName>
</protein>
<name>A0A4U1BCW4_9GAMM</name>
<dbReference type="Proteomes" id="UP000305674">
    <property type="component" value="Unassembled WGS sequence"/>
</dbReference>
<accession>A0A4U1BCW4</accession>
<dbReference type="OrthoDB" id="6399547at2"/>
<gene>
    <name evidence="1" type="ORF">FCL40_09365</name>
</gene>
<evidence type="ECO:0000313" key="2">
    <source>
        <dbReference type="Proteomes" id="UP000305674"/>
    </source>
</evidence>
<evidence type="ECO:0000313" key="1">
    <source>
        <dbReference type="EMBL" id="TKB48842.1"/>
    </source>
</evidence>
<keyword evidence="2" id="KW-1185">Reference proteome</keyword>
<proteinExistence type="predicted"/>
<comment type="caution">
    <text evidence="1">The sequence shown here is derived from an EMBL/GenBank/DDBJ whole genome shotgun (WGS) entry which is preliminary data.</text>
</comment>
<sequence>MKAKLGQMVLGASVIALGILGLQETAVPKQGQVGQSARAMEALILGQERKPELTLDLDVYGGERRWLYGMYHSAIGHPPGPQRQRALGELVEAALAADDFNMALLAAQQVPSERVRSSLLGQIVDRAIATSSQLEYAALAVTMIPSVQGQKAAMDRLVNAYVELLYRSGGKHPGEKLEL</sequence>
<dbReference type="AlphaFoldDB" id="A0A4U1BCW4"/>
<organism evidence="1 2">
    <name type="scientific">Ferrimonas sediminicola</name>
    <dbReference type="NCBI Taxonomy" id="2569538"/>
    <lineage>
        <taxon>Bacteria</taxon>
        <taxon>Pseudomonadati</taxon>
        <taxon>Pseudomonadota</taxon>
        <taxon>Gammaproteobacteria</taxon>
        <taxon>Alteromonadales</taxon>
        <taxon>Ferrimonadaceae</taxon>
        <taxon>Ferrimonas</taxon>
    </lineage>
</organism>
<dbReference type="RefSeq" id="WP_136853036.1">
    <property type="nucleotide sequence ID" value="NZ_SWCI01000005.1"/>
</dbReference>
<reference evidence="1 2" key="1">
    <citation type="submission" date="2019-04" db="EMBL/GenBank/DDBJ databases">
        <authorList>
            <person name="Hwang J.C."/>
        </authorList>
    </citation>
    <scope>NUCLEOTIDE SEQUENCE [LARGE SCALE GENOMIC DNA]</scope>
    <source>
        <strain evidence="1 2">IMCC35001</strain>
    </source>
</reference>
<dbReference type="EMBL" id="SWCI01000005">
    <property type="protein sequence ID" value="TKB48842.1"/>
    <property type="molecule type" value="Genomic_DNA"/>
</dbReference>